<dbReference type="InterPro" id="IPR002241">
    <property type="entry name" value="Glyco_hydro_27"/>
</dbReference>
<dbReference type="Gene3D" id="3.20.20.70">
    <property type="entry name" value="Aldolase class I"/>
    <property type="match status" value="1"/>
</dbReference>
<feature type="chain" id="PRO_5003898890" description="Alpha-galactosidase" evidence="6">
    <location>
        <begin position="28"/>
        <end position="424"/>
    </location>
</feature>
<evidence type="ECO:0000256" key="5">
    <source>
        <dbReference type="RuleBase" id="RU361168"/>
    </source>
</evidence>
<name>K6V2Y5_9ACTN</name>
<dbReference type="InterPro" id="IPR013785">
    <property type="entry name" value="Aldolase_TIM"/>
</dbReference>
<feature type="signal peptide" evidence="6">
    <location>
        <begin position="1"/>
        <end position="27"/>
    </location>
</feature>
<keyword evidence="3 5" id="KW-0378">Hydrolase</keyword>
<dbReference type="InterPro" id="IPR041233">
    <property type="entry name" value="Melibiase_C"/>
</dbReference>
<evidence type="ECO:0000313" key="9">
    <source>
        <dbReference type="Proteomes" id="UP000008363"/>
    </source>
</evidence>
<proteinExistence type="inferred from homology"/>
<feature type="domain" description="Alpha galactosidase C-terminal" evidence="7">
    <location>
        <begin position="347"/>
        <end position="422"/>
    </location>
</feature>
<dbReference type="Pfam" id="PF17801">
    <property type="entry name" value="Melibiase_C"/>
    <property type="match status" value="1"/>
</dbReference>
<dbReference type="CDD" id="cd14792">
    <property type="entry name" value="GH27"/>
    <property type="match status" value="1"/>
</dbReference>
<sequence length="424" mass="45024">MRRHRIRSVRRLVVVLLAVVATTVSLAGCMPDPPGRIGGAGVAITGLPPTPPMGWNSWNTFGCDITEELIRRQADALVESGLRDAGYRYVVVDDCWGADHRAADGSLQADPQRFPSGMAALGRYLHARGLAFGLYSGASAQTCTQYQGTYPGSTGSRGHETQDAATFADWQVDYIKYDWCSSDSDHDDQVAAFTAMRDALRATGRPIVYSINPNSGVSGSVPGTEFDWGGVATMTRATNDITPAWSTDAGPSGYQGIIDIVDAIAPLGARVAPGSFLDPDMMVVGIGDGLTAAMDRTQMSMWAMMAAPLIAGNDLTQMSAQTLATLTSPAILALDQDERVSAGRPVDDDPEIWSRAVGDKGLVVSLTNRSDYPRTMSVSLASLGLVGDERVVGVDAWTGNEYRAARGELSMPVGVADTVVLEIR</sequence>
<accession>K6V2Y5</accession>
<comment type="caution">
    <text evidence="8">The sequence shown here is derived from an EMBL/GenBank/DDBJ whole genome shotgun (WGS) entry which is preliminary data.</text>
</comment>
<comment type="similarity">
    <text evidence="1 5">Belongs to the glycosyl hydrolase 27 family.</text>
</comment>
<evidence type="ECO:0000256" key="3">
    <source>
        <dbReference type="ARBA" id="ARBA00022801"/>
    </source>
</evidence>
<protein>
    <recommendedName>
        <fullName evidence="5">Alpha-galactosidase</fullName>
        <ecNumber evidence="5">3.2.1.22</ecNumber>
    </recommendedName>
    <alternativeName>
        <fullName evidence="5">Melibiase</fullName>
    </alternativeName>
</protein>
<dbReference type="PRINTS" id="PR00740">
    <property type="entry name" value="GLHYDRLASE27"/>
</dbReference>
<dbReference type="SUPFAM" id="SSF51011">
    <property type="entry name" value="Glycosyl hydrolase domain"/>
    <property type="match status" value="1"/>
</dbReference>
<comment type="catalytic activity">
    <reaction evidence="5">
        <text>Hydrolysis of terminal, non-reducing alpha-D-galactose residues in alpha-D-galactosides, including galactose oligosaccharides, galactomannans and galactolipids.</text>
        <dbReference type="EC" id="3.2.1.22"/>
    </reaction>
</comment>
<dbReference type="Pfam" id="PF16499">
    <property type="entry name" value="Melibiase_2"/>
    <property type="match status" value="1"/>
</dbReference>
<dbReference type="AlphaFoldDB" id="K6V2Y5"/>
<dbReference type="FunFam" id="3.20.20.70:FF:000197">
    <property type="entry name" value="Alpha-galactosidase"/>
    <property type="match status" value="1"/>
</dbReference>
<dbReference type="Gene3D" id="2.60.40.1180">
    <property type="entry name" value="Golgi alpha-mannosidase II"/>
    <property type="match status" value="1"/>
</dbReference>
<organism evidence="8 9">
    <name type="scientific">Gordonia rhizosphera NBRC 16068</name>
    <dbReference type="NCBI Taxonomy" id="1108045"/>
    <lineage>
        <taxon>Bacteria</taxon>
        <taxon>Bacillati</taxon>
        <taxon>Actinomycetota</taxon>
        <taxon>Actinomycetes</taxon>
        <taxon>Mycobacteriales</taxon>
        <taxon>Gordoniaceae</taxon>
        <taxon>Gordonia</taxon>
    </lineage>
</organism>
<dbReference type="PROSITE" id="PS51257">
    <property type="entry name" value="PROKAR_LIPOPROTEIN"/>
    <property type="match status" value="1"/>
</dbReference>
<evidence type="ECO:0000259" key="7">
    <source>
        <dbReference type="Pfam" id="PF17801"/>
    </source>
</evidence>
<keyword evidence="9" id="KW-1185">Reference proteome</keyword>
<evidence type="ECO:0000256" key="4">
    <source>
        <dbReference type="ARBA" id="ARBA00023295"/>
    </source>
</evidence>
<dbReference type="GO" id="GO:0004557">
    <property type="term" value="F:alpha-galactosidase activity"/>
    <property type="evidence" value="ECO:0007669"/>
    <property type="project" value="UniProtKB-EC"/>
</dbReference>
<dbReference type="PANTHER" id="PTHR11452">
    <property type="entry name" value="ALPHA-GALACTOSIDASE/ALPHA-N-ACETYLGALACTOSAMINIDASE"/>
    <property type="match status" value="1"/>
</dbReference>
<dbReference type="InterPro" id="IPR013780">
    <property type="entry name" value="Glyco_hydro_b"/>
</dbReference>
<reference evidence="8 9" key="1">
    <citation type="submission" date="2012-08" db="EMBL/GenBank/DDBJ databases">
        <title>Whole genome shotgun sequence of Gordonia rhizosphera NBRC 16068.</title>
        <authorList>
            <person name="Takarada H."/>
            <person name="Isaki S."/>
            <person name="Hosoyama A."/>
            <person name="Tsuchikane K."/>
            <person name="Katsumata H."/>
            <person name="Baba S."/>
            <person name="Ohji S."/>
            <person name="Yamazaki S."/>
            <person name="Fujita N."/>
        </authorList>
    </citation>
    <scope>NUCLEOTIDE SEQUENCE [LARGE SCALE GENOMIC DNA]</scope>
    <source>
        <strain evidence="8 9">NBRC 16068</strain>
    </source>
</reference>
<gene>
    <name evidence="8" type="ORF">GORHZ_098_00110</name>
</gene>
<dbReference type="EMBL" id="BAHC01000098">
    <property type="protein sequence ID" value="GAB90363.1"/>
    <property type="molecule type" value="Genomic_DNA"/>
</dbReference>
<dbReference type="STRING" id="1108045.GORHZ_098_00110"/>
<dbReference type="EC" id="3.2.1.22" evidence="5"/>
<dbReference type="Proteomes" id="UP000008363">
    <property type="component" value="Unassembled WGS sequence"/>
</dbReference>
<keyword evidence="4 5" id="KW-0326">Glycosidase</keyword>
<dbReference type="GO" id="GO:0005975">
    <property type="term" value="P:carbohydrate metabolic process"/>
    <property type="evidence" value="ECO:0007669"/>
    <property type="project" value="InterPro"/>
</dbReference>
<dbReference type="eggNOG" id="COG3345">
    <property type="taxonomic scope" value="Bacteria"/>
</dbReference>
<dbReference type="PANTHER" id="PTHR11452:SF75">
    <property type="entry name" value="ALPHA-GALACTOSIDASE MEL1"/>
    <property type="match status" value="1"/>
</dbReference>
<dbReference type="RefSeq" id="WP_006333088.1">
    <property type="nucleotide sequence ID" value="NZ_BAHC01000098.1"/>
</dbReference>
<evidence type="ECO:0000256" key="2">
    <source>
        <dbReference type="ARBA" id="ARBA00022729"/>
    </source>
</evidence>
<keyword evidence="2 6" id="KW-0732">Signal</keyword>
<evidence type="ECO:0000256" key="6">
    <source>
        <dbReference type="SAM" id="SignalP"/>
    </source>
</evidence>
<dbReference type="SUPFAM" id="SSF51445">
    <property type="entry name" value="(Trans)glycosidases"/>
    <property type="match status" value="1"/>
</dbReference>
<keyword evidence="5" id="KW-1015">Disulfide bond</keyword>
<evidence type="ECO:0000256" key="1">
    <source>
        <dbReference type="ARBA" id="ARBA00009743"/>
    </source>
</evidence>
<evidence type="ECO:0000313" key="8">
    <source>
        <dbReference type="EMBL" id="GAB90363.1"/>
    </source>
</evidence>
<dbReference type="InterPro" id="IPR017853">
    <property type="entry name" value="GH"/>
</dbReference>